<dbReference type="PANTHER" id="PTHR10605">
    <property type="entry name" value="HEPARAN SULFATE SULFOTRANSFERASE"/>
    <property type="match status" value="1"/>
</dbReference>
<dbReference type="GO" id="GO:0008146">
    <property type="term" value="F:sulfotransferase activity"/>
    <property type="evidence" value="ECO:0007669"/>
    <property type="project" value="InterPro"/>
</dbReference>
<dbReference type="Gene3D" id="3.40.50.300">
    <property type="entry name" value="P-loop containing nucleotide triphosphate hydrolases"/>
    <property type="match status" value="1"/>
</dbReference>
<accession>A0AAE3WDW6</accession>
<dbReference type="InterPro" id="IPR027417">
    <property type="entry name" value="P-loop_NTPase"/>
</dbReference>
<dbReference type="PANTHER" id="PTHR10605:SF56">
    <property type="entry name" value="BIFUNCTIONAL HEPARAN SULFATE N-DEACETYLASE_N-SULFOTRANSFERASE"/>
    <property type="match status" value="1"/>
</dbReference>
<dbReference type="EMBL" id="JANHAX010000005">
    <property type="protein sequence ID" value="MDQ2091456.1"/>
    <property type="molecule type" value="Genomic_DNA"/>
</dbReference>
<dbReference type="Proteomes" id="UP001226762">
    <property type="component" value="Unassembled WGS sequence"/>
</dbReference>
<evidence type="ECO:0000313" key="3">
    <source>
        <dbReference type="EMBL" id="MDQ2091456.1"/>
    </source>
</evidence>
<sequence length="351" mass="39406">MTGGAGAKTGLRGTRGAGGDAERETAPAWLFCVGAQKAGTTWLYDYLSRHPEVHVPPVKELHYFNARLDPRQAGFADRRRKHLRRIRRGGAVRGLARMASRKLGLHRLRTAHNPGDVTSGDLVAALVAMHDDTSATHDRYRDVVLQGWQGEAVVADITPDYAVMPGAAFARMAEDFPNARFLFILRDPISRTWSHIRMVRDEWMRRKTRQISADEILDKLEAGGQRHILRRTSYQDTVRALRRQVGEDRLLFLFYETLFEDATIERLCAFLGVGFVAGDYEKSVRQGGSGAMSPEQRARIGALVAPVYEQVLRLFGTDVPAQWDQDMMAKARAALRRKRAENRRAQLANAG</sequence>
<evidence type="ECO:0000256" key="2">
    <source>
        <dbReference type="SAM" id="MobiDB-lite"/>
    </source>
</evidence>
<keyword evidence="1" id="KW-0808">Transferase</keyword>
<gene>
    <name evidence="3" type="ORF">NO357_16265</name>
</gene>
<reference evidence="3" key="1">
    <citation type="submission" date="2022-07" db="EMBL/GenBank/DDBJ databases">
        <authorList>
            <person name="Otstavnykh N."/>
            <person name="Isaeva M."/>
            <person name="Bystritskaya E."/>
        </authorList>
    </citation>
    <scope>NUCLEOTIDE SEQUENCE</scope>
    <source>
        <strain evidence="3">KCTC 52189</strain>
    </source>
</reference>
<feature type="region of interest" description="Disordered" evidence="2">
    <location>
        <begin position="1"/>
        <end position="21"/>
    </location>
</feature>
<dbReference type="AlphaFoldDB" id="A0AAE3WDW6"/>
<feature type="compositionally biased region" description="Gly residues" evidence="2">
    <location>
        <begin position="1"/>
        <end position="19"/>
    </location>
</feature>
<keyword evidence="4" id="KW-1185">Reference proteome</keyword>
<dbReference type="SUPFAM" id="SSF52540">
    <property type="entry name" value="P-loop containing nucleoside triphosphate hydrolases"/>
    <property type="match status" value="1"/>
</dbReference>
<proteinExistence type="predicted"/>
<reference evidence="3" key="2">
    <citation type="submission" date="2023-02" db="EMBL/GenBank/DDBJ databases">
        <title>'Rhodoalgimonas zhirmunskyi' gen. nov., isolated from a red alga.</title>
        <authorList>
            <person name="Nedashkovskaya O.I."/>
            <person name="Otstavnykh N.Y."/>
            <person name="Bystritskaya E.P."/>
            <person name="Balabanova L.A."/>
            <person name="Isaeva M.P."/>
        </authorList>
    </citation>
    <scope>NUCLEOTIDE SEQUENCE</scope>
    <source>
        <strain evidence="3">KCTC 52189</strain>
    </source>
</reference>
<organism evidence="3 4">
    <name type="scientific">Marimonas arenosa</name>
    <dbReference type="NCBI Taxonomy" id="1795305"/>
    <lineage>
        <taxon>Bacteria</taxon>
        <taxon>Pseudomonadati</taxon>
        <taxon>Pseudomonadota</taxon>
        <taxon>Alphaproteobacteria</taxon>
        <taxon>Rhodobacterales</taxon>
        <taxon>Paracoccaceae</taxon>
        <taxon>Marimonas</taxon>
    </lineage>
</organism>
<dbReference type="InterPro" id="IPR037359">
    <property type="entry name" value="NST/OST"/>
</dbReference>
<comment type="caution">
    <text evidence="3">The sequence shown here is derived from an EMBL/GenBank/DDBJ whole genome shotgun (WGS) entry which is preliminary data.</text>
</comment>
<name>A0AAE3WDW6_9RHOB</name>
<protein>
    <submittedName>
        <fullName evidence="3">Sulfotransferase</fullName>
    </submittedName>
</protein>
<dbReference type="Pfam" id="PF13469">
    <property type="entry name" value="Sulfotransfer_3"/>
    <property type="match status" value="1"/>
</dbReference>
<evidence type="ECO:0000313" key="4">
    <source>
        <dbReference type="Proteomes" id="UP001226762"/>
    </source>
</evidence>
<dbReference type="RefSeq" id="WP_306736746.1">
    <property type="nucleotide sequence ID" value="NZ_JANHAX010000005.1"/>
</dbReference>
<evidence type="ECO:0000256" key="1">
    <source>
        <dbReference type="ARBA" id="ARBA00022679"/>
    </source>
</evidence>